<evidence type="ECO:0000313" key="1">
    <source>
        <dbReference type="Proteomes" id="UP000036681"/>
    </source>
</evidence>
<keyword evidence="1" id="KW-1185">Reference proteome</keyword>
<organism evidence="1 2">
    <name type="scientific">Ascaris lumbricoides</name>
    <name type="common">Giant roundworm</name>
    <dbReference type="NCBI Taxonomy" id="6252"/>
    <lineage>
        <taxon>Eukaryota</taxon>
        <taxon>Metazoa</taxon>
        <taxon>Ecdysozoa</taxon>
        <taxon>Nematoda</taxon>
        <taxon>Chromadorea</taxon>
        <taxon>Rhabditida</taxon>
        <taxon>Spirurina</taxon>
        <taxon>Ascaridomorpha</taxon>
        <taxon>Ascaridoidea</taxon>
        <taxon>Ascarididae</taxon>
        <taxon>Ascaris</taxon>
    </lineage>
</organism>
<sequence length="68" mass="7445">MAACDTKAESFSWASTNNECYGYDVIQGICDSDGKDARRSFRLTNDDDACSKNDALGGMFISVYLDTN</sequence>
<dbReference type="AlphaFoldDB" id="A0A0M3IQM5"/>
<reference evidence="2" key="1">
    <citation type="submission" date="2017-02" db="UniProtKB">
        <authorList>
            <consortium name="WormBaseParasite"/>
        </authorList>
    </citation>
    <scope>IDENTIFICATION</scope>
</reference>
<protein>
    <submittedName>
        <fullName evidence="2">Egg receptor for bindin</fullName>
    </submittedName>
</protein>
<accession>A0A0M3IQM5</accession>
<dbReference type="Proteomes" id="UP000036681">
    <property type="component" value="Unplaced"/>
</dbReference>
<dbReference type="WBParaSite" id="ALUE_0002105301-mRNA-1">
    <property type="protein sequence ID" value="ALUE_0002105301-mRNA-1"/>
    <property type="gene ID" value="ALUE_0002105301"/>
</dbReference>
<evidence type="ECO:0000313" key="2">
    <source>
        <dbReference type="WBParaSite" id="ALUE_0002105301-mRNA-1"/>
    </source>
</evidence>
<proteinExistence type="predicted"/>
<name>A0A0M3IQM5_ASCLU</name>